<dbReference type="Proteomes" id="UP000199668">
    <property type="component" value="Unassembled WGS sequence"/>
</dbReference>
<evidence type="ECO:0000313" key="3">
    <source>
        <dbReference type="Proteomes" id="UP000199668"/>
    </source>
</evidence>
<dbReference type="AlphaFoldDB" id="A0A1I4QX38"/>
<reference evidence="2 3" key="1">
    <citation type="submission" date="2016-10" db="EMBL/GenBank/DDBJ databases">
        <authorList>
            <person name="de Groot N.N."/>
        </authorList>
    </citation>
    <scope>NUCLEOTIDE SEQUENCE [LARGE SCALE GENOMIC DNA]</scope>
    <source>
        <strain evidence="2 3">CGMCC 1.6134</strain>
    </source>
</reference>
<accession>A0A1I4QX38</accession>
<dbReference type="EMBL" id="FOTY01000052">
    <property type="protein sequence ID" value="SFM44609.1"/>
    <property type="molecule type" value="Genomic_DNA"/>
</dbReference>
<keyword evidence="1" id="KW-1133">Transmembrane helix</keyword>
<evidence type="ECO:0000313" key="2">
    <source>
        <dbReference type="EMBL" id="SFM44609.1"/>
    </source>
</evidence>
<keyword evidence="1" id="KW-0472">Membrane</keyword>
<keyword evidence="1" id="KW-0812">Transmembrane</keyword>
<name>A0A1I4QX38_9BACI</name>
<protein>
    <submittedName>
        <fullName evidence="2">Uncharacterized protein</fullName>
    </submittedName>
</protein>
<sequence length="124" mass="14232">MFYQRWFYHPTSPWYVPLLLILSLLTATMIGAVFHITANLHQITSFMPWLLLFSIPVFVVVMEGINWENNLVHLIYAFAGERTGVENGRTLGIGLFLSYVFTYAILKFAAKLPVNFLITSTNKE</sequence>
<feature type="transmembrane region" description="Helical" evidence="1">
    <location>
        <begin position="14"/>
        <end position="34"/>
    </location>
</feature>
<gene>
    <name evidence="2" type="ORF">SAMN04488054_1524</name>
</gene>
<dbReference type="RefSeq" id="WP_090929013.1">
    <property type="nucleotide sequence ID" value="NZ_FOTY01000052.1"/>
</dbReference>
<dbReference type="OrthoDB" id="9893125at2"/>
<evidence type="ECO:0000256" key="1">
    <source>
        <dbReference type="SAM" id="Phobius"/>
    </source>
</evidence>
<organism evidence="2 3">
    <name type="scientific">Salibacterium qingdaonense</name>
    <dbReference type="NCBI Taxonomy" id="266892"/>
    <lineage>
        <taxon>Bacteria</taxon>
        <taxon>Bacillati</taxon>
        <taxon>Bacillota</taxon>
        <taxon>Bacilli</taxon>
        <taxon>Bacillales</taxon>
        <taxon>Bacillaceae</taxon>
    </lineage>
</organism>
<feature type="transmembrane region" description="Helical" evidence="1">
    <location>
        <begin position="87"/>
        <end position="106"/>
    </location>
</feature>
<proteinExistence type="predicted"/>
<keyword evidence="3" id="KW-1185">Reference proteome</keyword>
<feature type="transmembrane region" description="Helical" evidence="1">
    <location>
        <begin position="46"/>
        <end position="67"/>
    </location>
</feature>